<dbReference type="GO" id="GO:0016787">
    <property type="term" value="F:hydrolase activity"/>
    <property type="evidence" value="ECO:0007669"/>
    <property type="project" value="UniProtKB-KW"/>
</dbReference>
<keyword evidence="4" id="KW-1185">Reference proteome</keyword>
<dbReference type="SMART" id="SM00471">
    <property type="entry name" value="HDc"/>
    <property type="match status" value="1"/>
</dbReference>
<dbReference type="Proteomes" id="UP001352263">
    <property type="component" value="Unassembled WGS sequence"/>
</dbReference>
<dbReference type="Pfam" id="PF13487">
    <property type="entry name" value="HD_5"/>
    <property type="match status" value="1"/>
</dbReference>
<organism evidence="3 4">
    <name type="scientific">Noviherbaspirillum album</name>
    <dbReference type="NCBI Taxonomy" id="3080276"/>
    <lineage>
        <taxon>Bacteria</taxon>
        <taxon>Pseudomonadati</taxon>
        <taxon>Pseudomonadota</taxon>
        <taxon>Betaproteobacteria</taxon>
        <taxon>Burkholderiales</taxon>
        <taxon>Oxalobacteraceae</taxon>
        <taxon>Noviherbaspirillum</taxon>
    </lineage>
</organism>
<dbReference type="EMBL" id="JAWIIV010000027">
    <property type="protein sequence ID" value="MEC4722253.1"/>
    <property type="molecule type" value="Genomic_DNA"/>
</dbReference>
<sequence length="462" mass="50843">MHISINISHNIFIRDVTFLARVCLALWIPLSLNGEANGTDMRIHKILKKALARVAPVSIFIILSAAALSYWQHQRIAEQGLARVLTAEALRGLHMGAIELPPEQRNEAIATEVQHMVGGLFAMISVYDEDGQRIASAVQPGYTDTAKAIAARAAVVSTGTDTYESLAVSGMRMLRVSVPLSTADGQVLGHLEAIREVHPVELETIHHSALLSGVVAAVAVLLATIVQFPLLTNLALANYRNAQLIMQGHMGVLEALGRAIAKRDSDTGIHNYRVTWIAARLGEAAQLSNEQMCNLIAGSFLHDVGKIGIPDAILLKPGKLDPRELEVMREHVAIGGQIAGDVGMLAYAREVIEGHHEKWDGSGYPKGLRGEAIPLAARIFCIADVFDALRTKRPYKEPFPFETAMQIMREGRSIHFDPELFDQFEAIAREIDELITRCSDRDVMHMTQQVVQKYFFFENIEA</sequence>
<feature type="transmembrane region" description="Helical" evidence="1">
    <location>
        <begin position="50"/>
        <end position="71"/>
    </location>
</feature>
<accession>A0ABU6JFR3</accession>
<name>A0ABU6JFR3_9BURK</name>
<gene>
    <name evidence="3" type="ORF">RY831_24115</name>
</gene>
<dbReference type="SUPFAM" id="SSF109604">
    <property type="entry name" value="HD-domain/PDEase-like"/>
    <property type="match status" value="1"/>
</dbReference>
<keyword evidence="1" id="KW-1133">Transmembrane helix</keyword>
<proteinExistence type="predicted"/>
<evidence type="ECO:0000313" key="4">
    <source>
        <dbReference type="Proteomes" id="UP001352263"/>
    </source>
</evidence>
<dbReference type="InterPro" id="IPR037522">
    <property type="entry name" value="HD_GYP_dom"/>
</dbReference>
<dbReference type="PROSITE" id="PS51832">
    <property type="entry name" value="HD_GYP"/>
    <property type="match status" value="1"/>
</dbReference>
<dbReference type="PANTHER" id="PTHR45228">
    <property type="entry name" value="CYCLIC DI-GMP PHOSPHODIESTERASE TM_0186-RELATED"/>
    <property type="match status" value="1"/>
</dbReference>
<keyword evidence="1" id="KW-0812">Transmembrane</keyword>
<protein>
    <submittedName>
        <fullName evidence="3">HD-GYP domain-containing protein</fullName>
        <ecNumber evidence="3">3.1.4.-</ecNumber>
    </submittedName>
</protein>
<dbReference type="CDD" id="cd00077">
    <property type="entry name" value="HDc"/>
    <property type="match status" value="1"/>
</dbReference>
<keyword evidence="3" id="KW-0378">Hydrolase</keyword>
<evidence type="ECO:0000259" key="2">
    <source>
        <dbReference type="PROSITE" id="PS51832"/>
    </source>
</evidence>
<comment type="caution">
    <text evidence="3">The sequence shown here is derived from an EMBL/GenBank/DDBJ whole genome shotgun (WGS) entry which is preliminary data.</text>
</comment>
<feature type="domain" description="HD-GYP" evidence="2">
    <location>
        <begin position="245"/>
        <end position="440"/>
    </location>
</feature>
<dbReference type="InterPro" id="IPR052020">
    <property type="entry name" value="Cyclic_di-GMP/3'3'-cGAMP_PDE"/>
</dbReference>
<reference evidence="3 4" key="1">
    <citation type="submission" date="2023-10" db="EMBL/GenBank/DDBJ databases">
        <title>Noviherbaspirillum sp. CPCC 100848 genome assembly.</title>
        <authorList>
            <person name="Li X.Y."/>
            <person name="Fang X.M."/>
        </authorList>
    </citation>
    <scope>NUCLEOTIDE SEQUENCE [LARGE SCALE GENOMIC DNA]</scope>
    <source>
        <strain evidence="3 4">CPCC 100848</strain>
    </source>
</reference>
<dbReference type="Gene3D" id="1.10.3210.10">
    <property type="entry name" value="Hypothetical protein af1432"/>
    <property type="match status" value="1"/>
</dbReference>
<evidence type="ECO:0000256" key="1">
    <source>
        <dbReference type="SAM" id="Phobius"/>
    </source>
</evidence>
<dbReference type="EC" id="3.1.4.-" evidence="3"/>
<dbReference type="InterPro" id="IPR003607">
    <property type="entry name" value="HD/PDEase_dom"/>
</dbReference>
<evidence type="ECO:0000313" key="3">
    <source>
        <dbReference type="EMBL" id="MEC4722253.1"/>
    </source>
</evidence>
<keyword evidence="1" id="KW-0472">Membrane</keyword>